<evidence type="ECO:0000256" key="1">
    <source>
        <dbReference type="SAM" id="MobiDB-lite"/>
    </source>
</evidence>
<dbReference type="Pfam" id="PF26188">
    <property type="entry name" value="RESC6"/>
    <property type="match status" value="2"/>
</dbReference>
<dbReference type="GO" id="GO:0035770">
    <property type="term" value="C:ribonucleoprotein granule"/>
    <property type="evidence" value="ECO:0007669"/>
    <property type="project" value="TreeGrafter"/>
</dbReference>
<dbReference type="PANTHER" id="PTHR21228">
    <property type="entry name" value="FAST LEU-RICH DOMAIN-CONTAINING"/>
    <property type="match status" value="1"/>
</dbReference>
<feature type="compositionally biased region" description="Polar residues" evidence="1">
    <location>
        <begin position="427"/>
        <end position="440"/>
    </location>
</feature>
<evidence type="ECO:0000259" key="2">
    <source>
        <dbReference type="Pfam" id="PF26188"/>
    </source>
</evidence>
<dbReference type="PANTHER" id="PTHR21228:SF40">
    <property type="entry name" value="LD45607P"/>
    <property type="match status" value="1"/>
</dbReference>
<dbReference type="OrthoDB" id="430737at2759"/>
<protein>
    <recommendedName>
        <fullName evidence="2">RNA-editing substrate-binding complex 6 protein domain-containing protein</fullName>
    </recommendedName>
</protein>
<name>A0A812MVI3_9DINO</name>
<dbReference type="AlphaFoldDB" id="A0A812MVI3"/>
<reference evidence="3" key="1">
    <citation type="submission" date="2021-02" db="EMBL/GenBank/DDBJ databases">
        <authorList>
            <person name="Dougan E. K."/>
            <person name="Rhodes N."/>
            <person name="Thang M."/>
            <person name="Chan C."/>
        </authorList>
    </citation>
    <scope>NUCLEOTIDE SEQUENCE</scope>
</reference>
<dbReference type="Proteomes" id="UP000601435">
    <property type="component" value="Unassembled WGS sequence"/>
</dbReference>
<feature type="region of interest" description="Disordered" evidence="1">
    <location>
        <begin position="423"/>
        <end position="527"/>
    </location>
</feature>
<dbReference type="GO" id="GO:0000963">
    <property type="term" value="P:mitochondrial RNA processing"/>
    <property type="evidence" value="ECO:0007669"/>
    <property type="project" value="TreeGrafter"/>
</dbReference>
<proteinExistence type="predicted"/>
<dbReference type="GO" id="GO:0003723">
    <property type="term" value="F:RNA binding"/>
    <property type="evidence" value="ECO:0007669"/>
    <property type="project" value="TreeGrafter"/>
</dbReference>
<dbReference type="GO" id="GO:0005759">
    <property type="term" value="C:mitochondrial matrix"/>
    <property type="evidence" value="ECO:0007669"/>
    <property type="project" value="TreeGrafter"/>
</dbReference>
<feature type="domain" description="RNA-editing substrate-binding complex 6 protein" evidence="2">
    <location>
        <begin position="213"/>
        <end position="377"/>
    </location>
</feature>
<dbReference type="GO" id="GO:0044528">
    <property type="term" value="P:regulation of mitochondrial mRNA stability"/>
    <property type="evidence" value="ECO:0007669"/>
    <property type="project" value="TreeGrafter"/>
</dbReference>
<evidence type="ECO:0000313" key="4">
    <source>
        <dbReference type="Proteomes" id="UP000601435"/>
    </source>
</evidence>
<accession>A0A812MVI3</accession>
<evidence type="ECO:0000313" key="3">
    <source>
        <dbReference type="EMBL" id="CAE7264534.1"/>
    </source>
</evidence>
<dbReference type="InterPro" id="IPR050870">
    <property type="entry name" value="FAST_kinase"/>
</dbReference>
<comment type="caution">
    <text evidence="3">The sequence shown here is derived from an EMBL/GenBank/DDBJ whole genome shotgun (WGS) entry which is preliminary data.</text>
</comment>
<organism evidence="3 4">
    <name type="scientific">Symbiodinium necroappetens</name>
    <dbReference type="NCBI Taxonomy" id="1628268"/>
    <lineage>
        <taxon>Eukaryota</taxon>
        <taxon>Sar</taxon>
        <taxon>Alveolata</taxon>
        <taxon>Dinophyceae</taxon>
        <taxon>Suessiales</taxon>
        <taxon>Symbiodiniaceae</taxon>
        <taxon>Symbiodinium</taxon>
    </lineage>
</organism>
<gene>
    <name evidence="3" type="ORF">SNEC2469_LOCUS6159</name>
</gene>
<feature type="domain" description="RNA-editing substrate-binding complex 6 protein" evidence="2">
    <location>
        <begin position="21"/>
        <end position="201"/>
    </location>
</feature>
<sequence>MLKSFSKRMMPRLPQFVPVDISRTCGAYSKLREHDEVLFRRMATEMPHKLPLFEGYQLGVVANAYARMDIRDDLLFDDIADEVLRRPHELNHVTLLLLANAFAHFKIRHSRLWPVLAEWLLEAQLDFQAQDIGAVLNALSAVDYLDEALLRSLLASLSEEPLLSEATPATLCLVFNALGRLRRPQPADVEAVRAVAVLSQQVSTGLDSLGPPSLMQLLHACARWKPLRSPDLTEGILQNVSQRISQFQAQSLCLLVHSCSRLQQRDVRLLTQVAKAMAPQLSQFTPQALALTAHAFARLDVRSEILFYLMAEEMVQKMPLFSGQGVGLTLQAFGKLQIKNQKLIRACIKHVRALSEELTGQEVDAIEAGLQQLEMLDGSTDALLRSLRRKLMMQAAYSPEDDPWEASAESLLQRLSEDAEKVVRADSQYSVPLPKQTSEDSVGASPEHIQPDDGPADLWAMWSSHPRSDAVEGDTPASDVDSETAGATPRAKLKEYLSRPAVIGRKTMVVGELQRGRKSGRRQDKAM</sequence>
<dbReference type="EMBL" id="CAJNJA010010942">
    <property type="protein sequence ID" value="CAE7264534.1"/>
    <property type="molecule type" value="Genomic_DNA"/>
</dbReference>
<dbReference type="InterPro" id="IPR058917">
    <property type="entry name" value="RESC6_dom"/>
</dbReference>
<keyword evidence="4" id="KW-1185">Reference proteome</keyword>